<reference evidence="3" key="1">
    <citation type="journal article" date="2019" name="Int. J. Syst. Evol. Microbiol.">
        <title>The Global Catalogue of Microorganisms (GCM) 10K type strain sequencing project: providing services to taxonomists for standard genome sequencing and annotation.</title>
        <authorList>
            <consortium name="The Broad Institute Genomics Platform"/>
            <consortium name="The Broad Institute Genome Sequencing Center for Infectious Disease"/>
            <person name="Wu L."/>
            <person name="Ma J."/>
        </authorList>
    </citation>
    <scope>NUCLEOTIDE SEQUENCE [LARGE SCALE GENOMIC DNA]</scope>
    <source>
        <strain evidence="3">JCM 30846</strain>
    </source>
</reference>
<name>A0ABP7EJ71_9ACTN</name>
<organism evidence="2 3">
    <name type="scientific">Streptomyces tremellae</name>
    <dbReference type="NCBI Taxonomy" id="1124239"/>
    <lineage>
        <taxon>Bacteria</taxon>
        <taxon>Bacillati</taxon>
        <taxon>Actinomycetota</taxon>
        <taxon>Actinomycetes</taxon>
        <taxon>Kitasatosporales</taxon>
        <taxon>Streptomycetaceae</taxon>
        <taxon>Streptomyces</taxon>
    </lineage>
</organism>
<protein>
    <recommendedName>
        <fullName evidence="4">Cobalt transporter</fullName>
    </recommendedName>
</protein>
<sequence>MAFRGSLAALGAVAMLVFGALGVQQGVLGGGATHDGVSAAAAHHGERHGHECLRPTGHQPPNTPWT</sequence>
<keyword evidence="3" id="KW-1185">Reference proteome</keyword>
<feature type="region of interest" description="Disordered" evidence="1">
    <location>
        <begin position="38"/>
        <end position="66"/>
    </location>
</feature>
<evidence type="ECO:0000313" key="2">
    <source>
        <dbReference type="EMBL" id="GAA3720016.1"/>
    </source>
</evidence>
<evidence type="ECO:0000256" key="1">
    <source>
        <dbReference type="SAM" id="MobiDB-lite"/>
    </source>
</evidence>
<dbReference type="EMBL" id="BAABEP010000007">
    <property type="protein sequence ID" value="GAA3720016.1"/>
    <property type="molecule type" value="Genomic_DNA"/>
</dbReference>
<accession>A0ABP7EJ71</accession>
<proteinExistence type="predicted"/>
<evidence type="ECO:0000313" key="3">
    <source>
        <dbReference type="Proteomes" id="UP001499884"/>
    </source>
</evidence>
<dbReference type="RefSeq" id="WP_345643306.1">
    <property type="nucleotide sequence ID" value="NZ_BAABEP010000007.1"/>
</dbReference>
<gene>
    <name evidence="2" type="ORF">GCM10023082_16780</name>
</gene>
<dbReference type="Proteomes" id="UP001499884">
    <property type="component" value="Unassembled WGS sequence"/>
</dbReference>
<comment type="caution">
    <text evidence="2">The sequence shown here is derived from an EMBL/GenBank/DDBJ whole genome shotgun (WGS) entry which is preliminary data.</text>
</comment>
<evidence type="ECO:0008006" key="4">
    <source>
        <dbReference type="Google" id="ProtNLM"/>
    </source>
</evidence>